<gene>
    <name evidence="1" type="ORF">Poly59_40440</name>
</gene>
<accession>A0A5C6EPX7</accession>
<evidence type="ECO:0000313" key="2">
    <source>
        <dbReference type="Proteomes" id="UP000317977"/>
    </source>
</evidence>
<dbReference type="EMBL" id="SJPX01000004">
    <property type="protein sequence ID" value="TWU49429.1"/>
    <property type="molecule type" value="Genomic_DNA"/>
</dbReference>
<dbReference type="Proteomes" id="UP000317977">
    <property type="component" value="Unassembled WGS sequence"/>
</dbReference>
<protein>
    <submittedName>
        <fullName evidence="1">Uncharacterized protein</fullName>
    </submittedName>
</protein>
<proteinExistence type="predicted"/>
<comment type="caution">
    <text evidence="1">The sequence shown here is derived from an EMBL/GenBank/DDBJ whole genome shotgun (WGS) entry which is preliminary data.</text>
</comment>
<sequence>MQLKWEAVMLPPFGYGGALECHQGASVSVGVSSK</sequence>
<name>A0A5C6EPX7_9BACT</name>
<evidence type="ECO:0000313" key="1">
    <source>
        <dbReference type="EMBL" id="TWU49429.1"/>
    </source>
</evidence>
<keyword evidence="2" id="KW-1185">Reference proteome</keyword>
<reference evidence="1 2" key="1">
    <citation type="submission" date="2019-02" db="EMBL/GenBank/DDBJ databases">
        <title>Deep-cultivation of Planctomycetes and their phenomic and genomic characterization uncovers novel biology.</title>
        <authorList>
            <person name="Wiegand S."/>
            <person name="Jogler M."/>
            <person name="Boedeker C."/>
            <person name="Pinto D."/>
            <person name="Vollmers J."/>
            <person name="Rivas-Marin E."/>
            <person name="Kohn T."/>
            <person name="Peeters S.H."/>
            <person name="Heuer A."/>
            <person name="Rast P."/>
            <person name="Oberbeckmann S."/>
            <person name="Bunk B."/>
            <person name="Jeske O."/>
            <person name="Meyerdierks A."/>
            <person name="Storesund J.E."/>
            <person name="Kallscheuer N."/>
            <person name="Luecker S."/>
            <person name="Lage O.M."/>
            <person name="Pohl T."/>
            <person name="Merkel B.J."/>
            <person name="Hornburger P."/>
            <person name="Mueller R.-W."/>
            <person name="Bruemmer F."/>
            <person name="Labrenz M."/>
            <person name="Spormann A.M."/>
            <person name="Op Den Camp H."/>
            <person name="Overmann J."/>
            <person name="Amann R."/>
            <person name="Jetten M.S.M."/>
            <person name="Mascher T."/>
            <person name="Medema M.H."/>
            <person name="Devos D.P."/>
            <person name="Kaster A.-K."/>
            <person name="Ovreas L."/>
            <person name="Rohde M."/>
            <person name="Galperin M.Y."/>
            <person name="Jogler C."/>
        </authorList>
    </citation>
    <scope>NUCLEOTIDE SEQUENCE [LARGE SCALE GENOMIC DNA]</scope>
    <source>
        <strain evidence="1 2">Poly59</strain>
    </source>
</reference>
<dbReference type="AlphaFoldDB" id="A0A5C6EPX7"/>
<organism evidence="1 2">
    <name type="scientific">Rubripirellula reticaptiva</name>
    <dbReference type="NCBI Taxonomy" id="2528013"/>
    <lineage>
        <taxon>Bacteria</taxon>
        <taxon>Pseudomonadati</taxon>
        <taxon>Planctomycetota</taxon>
        <taxon>Planctomycetia</taxon>
        <taxon>Pirellulales</taxon>
        <taxon>Pirellulaceae</taxon>
        <taxon>Rubripirellula</taxon>
    </lineage>
</organism>